<reference evidence="6" key="1">
    <citation type="submission" date="2020-12" db="EMBL/GenBank/DDBJ databases">
        <title>WGS assembly of Carya illinoinensis cv. Pawnee.</title>
        <authorList>
            <person name="Platts A."/>
            <person name="Shu S."/>
            <person name="Wright S."/>
            <person name="Barry K."/>
            <person name="Edger P."/>
            <person name="Pires J.C."/>
            <person name="Schmutz J."/>
        </authorList>
    </citation>
    <scope>NUCLEOTIDE SEQUENCE</scope>
    <source>
        <tissue evidence="6">Leaf</tissue>
    </source>
</reference>
<dbReference type="SUPFAM" id="SSF118196">
    <property type="entry name" value="YaeB-like"/>
    <property type="match status" value="1"/>
</dbReference>
<organism evidence="6 8">
    <name type="scientific">Carya illinoinensis</name>
    <name type="common">Pecan</name>
    <dbReference type="NCBI Taxonomy" id="32201"/>
    <lineage>
        <taxon>Eukaryota</taxon>
        <taxon>Viridiplantae</taxon>
        <taxon>Streptophyta</taxon>
        <taxon>Embryophyta</taxon>
        <taxon>Tracheophyta</taxon>
        <taxon>Spermatophyta</taxon>
        <taxon>Magnoliopsida</taxon>
        <taxon>eudicotyledons</taxon>
        <taxon>Gunneridae</taxon>
        <taxon>Pentapetalae</taxon>
        <taxon>rosids</taxon>
        <taxon>fabids</taxon>
        <taxon>Fagales</taxon>
        <taxon>Juglandaceae</taxon>
        <taxon>Carya</taxon>
    </lineage>
</organism>
<proteinExistence type="inferred from homology"/>
<dbReference type="InterPro" id="IPR036413">
    <property type="entry name" value="YaeB-like_sf"/>
</dbReference>
<dbReference type="Pfam" id="PF01980">
    <property type="entry name" value="TrmO_N"/>
    <property type="match status" value="1"/>
</dbReference>
<dbReference type="InterPro" id="IPR036414">
    <property type="entry name" value="YaeB_N_sf"/>
</dbReference>
<protein>
    <recommendedName>
        <fullName evidence="5">TsaA-like domain-containing protein</fullName>
    </recommendedName>
</protein>
<name>A0A8T1PXU7_CARIL</name>
<feature type="compositionally biased region" description="Basic and acidic residues" evidence="3">
    <location>
        <begin position="350"/>
        <end position="359"/>
    </location>
</feature>
<feature type="region of interest" description="Disordered" evidence="3">
    <location>
        <begin position="350"/>
        <end position="377"/>
    </location>
</feature>
<dbReference type="PANTHER" id="PTHR12818">
    <property type="entry name" value="TRNA (ADENINE(37)-N6)-METHYLTRANSFERASE"/>
    <property type="match status" value="1"/>
</dbReference>
<evidence type="ECO:0000256" key="1">
    <source>
        <dbReference type="ARBA" id="ARBA00022691"/>
    </source>
</evidence>
<evidence type="ECO:0000313" key="7">
    <source>
        <dbReference type="EMBL" id="KAG6705651.1"/>
    </source>
</evidence>
<comment type="similarity">
    <text evidence="2">Belongs to the tRNA methyltransferase O family.</text>
</comment>
<dbReference type="AlphaFoldDB" id="A0A8T1PXU7"/>
<keyword evidence="8" id="KW-1185">Reference proteome</keyword>
<evidence type="ECO:0000313" key="6">
    <source>
        <dbReference type="EMBL" id="KAG6649086.1"/>
    </source>
</evidence>
<accession>A0A8T1PXU7</accession>
<evidence type="ECO:0000256" key="4">
    <source>
        <dbReference type="SAM" id="Phobius"/>
    </source>
</evidence>
<feature type="domain" description="TsaA-like" evidence="5">
    <location>
        <begin position="136"/>
        <end position="282"/>
    </location>
</feature>
<reference evidence="7" key="2">
    <citation type="submission" date="2021-01" db="EMBL/GenBank/DDBJ databases">
        <authorList>
            <person name="Lovell J.T."/>
            <person name="Bentley N."/>
            <person name="Bhattarai G."/>
            <person name="Jenkins J.W."/>
            <person name="Sreedasyam A."/>
            <person name="Alarcon Y."/>
            <person name="Bock C."/>
            <person name="Boston L."/>
            <person name="Carlson J."/>
            <person name="Cervantes K."/>
            <person name="Clermont K."/>
            <person name="Krom N."/>
            <person name="Kubenka K."/>
            <person name="Mamidi S."/>
            <person name="Mattison C."/>
            <person name="Monteros M."/>
            <person name="Pisani C."/>
            <person name="Plott C."/>
            <person name="Rajasekar S."/>
            <person name="Rhein H.S."/>
            <person name="Rohla C."/>
            <person name="Song M."/>
            <person name="Hilaire R.S."/>
            <person name="Shu S."/>
            <person name="Wells L."/>
            <person name="Wang X."/>
            <person name="Webber J."/>
            <person name="Heerema R.J."/>
            <person name="Klein P."/>
            <person name="Conner P."/>
            <person name="Grauke L."/>
            <person name="Grimwood J."/>
            <person name="Schmutz J."/>
            <person name="Randall J.J."/>
        </authorList>
    </citation>
    <scope>NUCLEOTIDE SEQUENCE</scope>
    <source>
        <tissue evidence="7">Leaf</tissue>
    </source>
</reference>
<dbReference type="OrthoDB" id="4882at2759"/>
<dbReference type="InterPro" id="IPR023370">
    <property type="entry name" value="TrmO-like_N"/>
</dbReference>
<keyword evidence="4" id="KW-0812">Transmembrane</keyword>
<evidence type="ECO:0000313" key="8">
    <source>
        <dbReference type="Proteomes" id="UP000811609"/>
    </source>
</evidence>
<evidence type="ECO:0000256" key="3">
    <source>
        <dbReference type="SAM" id="MobiDB-lite"/>
    </source>
</evidence>
<evidence type="ECO:0000256" key="2">
    <source>
        <dbReference type="ARBA" id="ARBA00033753"/>
    </source>
</evidence>
<feature type="transmembrane region" description="Helical" evidence="4">
    <location>
        <begin position="59"/>
        <end position="78"/>
    </location>
</feature>
<dbReference type="Gene3D" id="2.40.30.70">
    <property type="entry name" value="YaeB-like"/>
    <property type="match status" value="1"/>
</dbReference>
<dbReference type="FunFam" id="2.40.30.70:FF:000003">
    <property type="entry name" value="tRNA (Adenine(37)-N6)-methyltransferase isoform A"/>
    <property type="match status" value="1"/>
</dbReference>
<keyword evidence="4" id="KW-1133">Transmembrane helix</keyword>
<dbReference type="PROSITE" id="PS51668">
    <property type="entry name" value="TSAA_2"/>
    <property type="match status" value="1"/>
</dbReference>
<dbReference type="EMBL" id="CM031831">
    <property type="protein sequence ID" value="KAG6705651.1"/>
    <property type="molecule type" value="Genomic_DNA"/>
</dbReference>
<dbReference type="Proteomes" id="UP000811609">
    <property type="component" value="Chromosome 7"/>
</dbReference>
<keyword evidence="4" id="KW-0472">Membrane</keyword>
<keyword evidence="1" id="KW-0949">S-adenosyl-L-methionine</keyword>
<dbReference type="EMBL" id="CM031815">
    <property type="protein sequence ID" value="KAG6649086.1"/>
    <property type="molecule type" value="Genomic_DNA"/>
</dbReference>
<gene>
    <name evidence="6" type="ORF">CIPAW_07G187800</name>
    <name evidence="7" type="ORF">I3842_07G190000</name>
</gene>
<dbReference type="PANTHER" id="PTHR12818:SF0">
    <property type="entry name" value="TRNA (ADENINE(37)-N6)-METHYLTRANSFERASE"/>
    <property type="match status" value="1"/>
</dbReference>
<comment type="caution">
    <text evidence="6">The sequence shown here is derived from an EMBL/GenBank/DDBJ whole genome shotgun (WGS) entry which is preliminary data.</text>
</comment>
<sequence length="440" mass="49322">MKYWKRCRENEERRVRQNANTYSEAEAHNKAYRRVATRQRLANLMAPQCLASKCSTANIALAIAAALFASTAISLYFWRRKCRGLESKVRELEKSLKSSSEKCGAERQGRIRAQQAMRKALAYPKSDNLELSSYPMAPIGVIQSCFSTRNGTPRQPLLVPLARACLVFDPTRVPSASLEGLGEYSHCWIIYVFHLNTDLEKLWKEPSKSKFKAKVRVPRLKGGRMGVFATRSPHRPCPIGLTVAKVEAVEGNMVLLSGVDLVDGTPVVDVKPYLPYCDAIEGATVPKWVTEDNLLEVASVSFSEGFPSILADCWVRTGKKSLYASPEEFQNLIKQVLSWDIRSLSQRNRPYDSHVETRNGKALVSDSDSYQDEEASTPTTDQAFLSFGGIIYHLNLEGLDVSYRINCDGDVIVEKVAISPNIPSSHRNRCNYSSWIDKSR</sequence>
<dbReference type="NCBIfam" id="TIGR00104">
    <property type="entry name" value="tRNA_TsaA"/>
    <property type="match status" value="1"/>
</dbReference>
<dbReference type="InterPro" id="IPR040372">
    <property type="entry name" value="YaeB-like"/>
</dbReference>
<evidence type="ECO:0000259" key="5">
    <source>
        <dbReference type="PROSITE" id="PS51668"/>
    </source>
</evidence>
<dbReference type="CDD" id="cd09281">
    <property type="entry name" value="UPF0066"/>
    <property type="match status" value="1"/>
</dbReference>
<dbReference type="Proteomes" id="UP000811246">
    <property type="component" value="Chromosome 7"/>
</dbReference>